<keyword evidence="2 7" id="KW-0813">Transport</keyword>
<dbReference type="Pfam" id="PF00528">
    <property type="entry name" value="BPD_transp_1"/>
    <property type="match status" value="1"/>
</dbReference>
<dbReference type="GO" id="GO:0042918">
    <property type="term" value="P:alkanesulfonate transmembrane transport"/>
    <property type="evidence" value="ECO:0007669"/>
    <property type="project" value="UniProtKB-ARBA"/>
</dbReference>
<dbReference type="PANTHER" id="PTHR30151">
    <property type="entry name" value="ALKANE SULFONATE ABC TRANSPORTER-RELATED, MEMBRANE SUBUNIT"/>
    <property type="match status" value="1"/>
</dbReference>
<dbReference type="GO" id="GO:0005886">
    <property type="term" value="C:plasma membrane"/>
    <property type="evidence" value="ECO:0007669"/>
    <property type="project" value="UniProtKB-SubCell"/>
</dbReference>
<dbReference type="Gene3D" id="1.10.3720.10">
    <property type="entry name" value="MetI-like"/>
    <property type="match status" value="1"/>
</dbReference>
<dbReference type="STRING" id="663278.Ethha_2406"/>
<name>E6U591_ETHHY</name>
<dbReference type="InterPro" id="IPR035906">
    <property type="entry name" value="MetI-like_sf"/>
</dbReference>
<dbReference type="PANTHER" id="PTHR30151:SF0">
    <property type="entry name" value="ABC TRANSPORTER PERMEASE PROTEIN MJ0413-RELATED"/>
    <property type="match status" value="1"/>
</dbReference>
<dbReference type="FunFam" id="1.10.3720.10:FF:000003">
    <property type="entry name" value="Aliphatic sulfonate ABC transporter permease"/>
    <property type="match status" value="1"/>
</dbReference>
<feature type="transmembrane region" description="Helical" evidence="7">
    <location>
        <begin position="51"/>
        <end position="68"/>
    </location>
</feature>
<evidence type="ECO:0000256" key="3">
    <source>
        <dbReference type="ARBA" id="ARBA00022475"/>
    </source>
</evidence>
<evidence type="ECO:0000313" key="10">
    <source>
        <dbReference type="Proteomes" id="UP000001551"/>
    </source>
</evidence>
<evidence type="ECO:0000256" key="1">
    <source>
        <dbReference type="ARBA" id="ARBA00004651"/>
    </source>
</evidence>
<dbReference type="RefSeq" id="WP_013486250.1">
    <property type="nucleotide sequence ID" value="NC_014828.1"/>
</dbReference>
<feature type="transmembrane region" description="Helical" evidence="7">
    <location>
        <begin position="118"/>
        <end position="139"/>
    </location>
</feature>
<gene>
    <name evidence="9" type="ordered locus">Ethha_2406</name>
</gene>
<dbReference type="HOGENOM" id="CLU_046113_1_0_9"/>
<feature type="transmembrane region" description="Helical" evidence="7">
    <location>
        <begin position="230"/>
        <end position="249"/>
    </location>
</feature>
<protein>
    <submittedName>
        <fullName evidence="9">Binding-protein-dependent transport systems inner membrane component</fullName>
    </submittedName>
</protein>
<keyword evidence="3" id="KW-1003">Cell membrane</keyword>
<sequence length="263" mass="28644">MKSMFRIRAKISRKLYYTLAVGVFAVVFLVWTILAGSGLVSNIFLPSPLKVFAYLVNAFATGSIWGDIGISSYRIFMGFLVAVIIGVPLGILAGTFHFAEALIQPFSEFLRYMPVPAFVPLIMVWCGIGETAKIAVIFLGTLFQLIPMMADNVRAVPDDLLGAAYTLGGGRSLVLRRVILPAIAPSTMNTLRIMLGWAWTYLTVAELVAANSGLGYNILKAQRFLRTDAIFGGILIIGVLGLLCDRAFVLAGKKLFPWAEGDR</sequence>
<dbReference type="Proteomes" id="UP000001551">
    <property type="component" value="Chromosome"/>
</dbReference>
<dbReference type="InterPro" id="IPR000515">
    <property type="entry name" value="MetI-like"/>
</dbReference>
<accession>E6U591</accession>
<evidence type="ECO:0000313" key="9">
    <source>
        <dbReference type="EMBL" id="ADU27904.1"/>
    </source>
</evidence>
<evidence type="ECO:0000256" key="5">
    <source>
        <dbReference type="ARBA" id="ARBA00022989"/>
    </source>
</evidence>
<keyword evidence="6 7" id="KW-0472">Membrane</keyword>
<proteinExistence type="inferred from homology"/>
<keyword evidence="5 7" id="KW-1133">Transmembrane helix</keyword>
<feature type="transmembrane region" description="Helical" evidence="7">
    <location>
        <begin position="198"/>
        <end position="218"/>
    </location>
</feature>
<dbReference type="AlphaFoldDB" id="E6U591"/>
<evidence type="ECO:0000259" key="8">
    <source>
        <dbReference type="PROSITE" id="PS50928"/>
    </source>
</evidence>
<evidence type="ECO:0000256" key="6">
    <source>
        <dbReference type="ARBA" id="ARBA00023136"/>
    </source>
</evidence>
<feature type="transmembrane region" description="Helical" evidence="7">
    <location>
        <begin position="21"/>
        <end position="45"/>
    </location>
</feature>
<organism evidence="9 10">
    <name type="scientific">Ethanoligenens harbinense (strain DSM 18485 / JCM 12961 / CGMCC 1.5033 / YUAN-3)</name>
    <dbReference type="NCBI Taxonomy" id="663278"/>
    <lineage>
        <taxon>Bacteria</taxon>
        <taxon>Bacillati</taxon>
        <taxon>Bacillota</taxon>
        <taxon>Clostridia</taxon>
        <taxon>Eubacteriales</taxon>
        <taxon>Oscillospiraceae</taxon>
        <taxon>Ethanoligenens</taxon>
    </lineage>
</organism>
<dbReference type="EMBL" id="CP002400">
    <property type="protein sequence ID" value="ADU27904.1"/>
    <property type="molecule type" value="Genomic_DNA"/>
</dbReference>
<keyword evidence="10" id="KW-1185">Reference proteome</keyword>
<feature type="transmembrane region" description="Helical" evidence="7">
    <location>
        <begin position="75"/>
        <end position="98"/>
    </location>
</feature>
<evidence type="ECO:0000256" key="2">
    <source>
        <dbReference type="ARBA" id="ARBA00022448"/>
    </source>
</evidence>
<evidence type="ECO:0000256" key="7">
    <source>
        <dbReference type="RuleBase" id="RU363032"/>
    </source>
</evidence>
<comment type="subcellular location">
    <subcellularLocation>
        <location evidence="1 7">Cell membrane</location>
        <topology evidence="1 7">Multi-pass membrane protein</topology>
    </subcellularLocation>
</comment>
<feature type="domain" description="ABC transmembrane type-1" evidence="8">
    <location>
        <begin position="68"/>
        <end position="252"/>
    </location>
</feature>
<reference evidence="9 10" key="1">
    <citation type="submission" date="2010-12" db="EMBL/GenBank/DDBJ databases">
        <title>Complete sequence of Ethanoligenens harbinense YUAN-3.</title>
        <authorList>
            <person name="Lucas S."/>
            <person name="Copeland A."/>
            <person name="Lapidus A."/>
            <person name="Cheng J.-F."/>
            <person name="Bruce D."/>
            <person name="Goodwin L."/>
            <person name="Pitluck S."/>
            <person name="Chertkov O."/>
            <person name="Misra M."/>
            <person name="Detter J.C."/>
            <person name="Han C."/>
            <person name="Tapia R."/>
            <person name="Land M."/>
            <person name="Hauser L."/>
            <person name="Jeffries C."/>
            <person name="Kyrpides N."/>
            <person name="Ivanova N."/>
            <person name="Mikhailova N."/>
            <person name="Wang A."/>
            <person name="Mouttaki H."/>
            <person name="He Z."/>
            <person name="Zhou J."/>
            <person name="Hemme C.L."/>
            <person name="Woyke T."/>
        </authorList>
    </citation>
    <scope>NUCLEOTIDE SEQUENCE [LARGE SCALE GENOMIC DNA]</scope>
    <source>
        <strain evidence="10">DSM 18485 / JCM 12961 / CGMCC 1.5033 / YUAN-3</strain>
    </source>
</reference>
<evidence type="ECO:0000256" key="4">
    <source>
        <dbReference type="ARBA" id="ARBA00022692"/>
    </source>
</evidence>
<dbReference type="eggNOG" id="COG0600">
    <property type="taxonomic scope" value="Bacteria"/>
</dbReference>
<keyword evidence="4 7" id="KW-0812">Transmembrane</keyword>
<dbReference type="CDD" id="cd06261">
    <property type="entry name" value="TM_PBP2"/>
    <property type="match status" value="1"/>
</dbReference>
<comment type="similarity">
    <text evidence="7">Belongs to the binding-protein-dependent transport system permease family.</text>
</comment>
<dbReference type="KEGG" id="eha:Ethha_2406"/>
<dbReference type="SUPFAM" id="SSF161098">
    <property type="entry name" value="MetI-like"/>
    <property type="match status" value="1"/>
</dbReference>
<dbReference type="PROSITE" id="PS50928">
    <property type="entry name" value="ABC_TM1"/>
    <property type="match status" value="1"/>
</dbReference>